<dbReference type="GO" id="GO:0016829">
    <property type="term" value="F:lyase activity"/>
    <property type="evidence" value="ECO:0007669"/>
    <property type="project" value="UniProtKB-KW"/>
</dbReference>
<evidence type="ECO:0000256" key="2">
    <source>
        <dbReference type="ARBA" id="ARBA00022428"/>
    </source>
</evidence>
<dbReference type="InterPro" id="IPR003773">
    <property type="entry name" value="Menaquinone_biosynth"/>
</dbReference>
<dbReference type="PANTHER" id="PTHR37690:SF1">
    <property type="entry name" value="CHORISMATE DEHYDRATASE"/>
    <property type="match status" value="1"/>
</dbReference>
<reference evidence="4 5" key="1">
    <citation type="submission" date="2018-12" db="EMBL/GenBank/DDBJ databases">
        <title>The genome sequences of Variovorax guangxiensis DSM 27352.</title>
        <authorList>
            <person name="Gao J."/>
            <person name="Sun J."/>
        </authorList>
    </citation>
    <scope>NUCLEOTIDE SEQUENCE [LARGE SCALE GENOMIC DNA]</scope>
    <source>
        <strain evidence="4 5">DSM 27352</strain>
    </source>
</reference>
<evidence type="ECO:0000256" key="1">
    <source>
        <dbReference type="ARBA" id="ARBA00004863"/>
    </source>
</evidence>
<comment type="pathway">
    <text evidence="1">Quinol/quinone metabolism; menaquinone biosynthesis.</text>
</comment>
<accession>A0A3S0XK57</accession>
<dbReference type="GO" id="GO:0009234">
    <property type="term" value="P:menaquinone biosynthetic process"/>
    <property type="evidence" value="ECO:0007669"/>
    <property type="project" value="UniProtKB-UniPathway"/>
</dbReference>
<dbReference type="Pfam" id="PF02621">
    <property type="entry name" value="VitK2_biosynth"/>
    <property type="match status" value="1"/>
</dbReference>
<evidence type="ECO:0000313" key="4">
    <source>
        <dbReference type="EMBL" id="RUR71901.1"/>
    </source>
</evidence>
<gene>
    <name evidence="4" type="ORF">EJP67_33125</name>
</gene>
<organism evidence="4 5">
    <name type="scientific">Variovorax guangxiensis</name>
    <dbReference type="NCBI Taxonomy" id="1775474"/>
    <lineage>
        <taxon>Bacteria</taxon>
        <taxon>Pseudomonadati</taxon>
        <taxon>Pseudomonadota</taxon>
        <taxon>Betaproteobacteria</taxon>
        <taxon>Burkholderiales</taxon>
        <taxon>Comamonadaceae</taxon>
        <taxon>Variovorax</taxon>
    </lineage>
</organism>
<dbReference type="AlphaFoldDB" id="A0A3S0XK57"/>
<name>A0A3S0XK57_9BURK</name>
<sequence length="283" mass="31923">MHTSPSFTASVTGNAGALDLNVGFFPSVPWVPYYGDRATWPLNLVRCESSGVRGLIERGQLDVTPMAIPDWFELEGRWKRLANWGISFRGLAGSVVFFSNEPMSQLDGADIDVCYETTTSVRVLQAIMKKKYGLRIGRWSRNLDVDDKSTPRLLIQDQAVEERKRGRFRYEYDLGREWFGWIGTPIVSAVWAYRADLDPSAVAVLEGLLKASMVRYRMDPLAAIGARHAEHGLPASIEEIKLLHQNFEYALGDEAELGIERMRELLEARIEGFEARQETALPL</sequence>
<dbReference type="Proteomes" id="UP000281118">
    <property type="component" value="Unassembled WGS sequence"/>
</dbReference>
<dbReference type="RefSeq" id="WP_126025950.1">
    <property type="nucleotide sequence ID" value="NZ_RXFT01000026.1"/>
</dbReference>
<evidence type="ECO:0000313" key="5">
    <source>
        <dbReference type="Proteomes" id="UP000281118"/>
    </source>
</evidence>
<evidence type="ECO:0000256" key="3">
    <source>
        <dbReference type="ARBA" id="ARBA00023239"/>
    </source>
</evidence>
<dbReference type="SUPFAM" id="SSF53850">
    <property type="entry name" value="Periplasmic binding protein-like II"/>
    <property type="match status" value="1"/>
</dbReference>
<dbReference type="PANTHER" id="PTHR37690">
    <property type="entry name" value="CHORISMATE DEHYDRATASE"/>
    <property type="match status" value="1"/>
</dbReference>
<dbReference type="OrthoDB" id="9810112at2"/>
<protein>
    <recommendedName>
        <fullName evidence="6">Chorismate dehydratase</fullName>
    </recommendedName>
</protein>
<evidence type="ECO:0008006" key="6">
    <source>
        <dbReference type="Google" id="ProtNLM"/>
    </source>
</evidence>
<dbReference type="InterPro" id="IPR030868">
    <property type="entry name" value="MqnA"/>
</dbReference>
<comment type="caution">
    <text evidence="4">The sequence shown here is derived from an EMBL/GenBank/DDBJ whole genome shotgun (WGS) entry which is preliminary data.</text>
</comment>
<dbReference type="Gene3D" id="3.40.190.10">
    <property type="entry name" value="Periplasmic binding protein-like II"/>
    <property type="match status" value="2"/>
</dbReference>
<keyword evidence="2" id="KW-0474">Menaquinone biosynthesis</keyword>
<keyword evidence="3" id="KW-0456">Lyase</keyword>
<dbReference type="UniPathway" id="UPA00079"/>
<proteinExistence type="predicted"/>
<dbReference type="EMBL" id="RXFT01000026">
    <property type="protein sequence ID" value="RUR71901.1"/>
    <property type="molecule type" value="Genomic_DNA"/>
</dbReference>